<evidence type="ECO:0000313" key="2">
    <source>
        <dbReference type="Proteomes" id="UP000190626"/>
    </source>
</evidence>
<dbReference type="STRING" id="1469647.BC351_38770"/>
<name>A0A1V4H9K9_9BACL</name>
<dbReference type="AlphaFoldDB" id="A0A1V4H9K9"/>
<comment type="caution">
    <text evidence="1">The sequence shown here is derived from an EMBL/GenBank/DDBJ whole genome shotgun (WGS) entry which is preliminary data.</text>
</comment>
<dbReference type="Proteomes" id="UP000190626">
    <property type="component" value="Unassembled WGS sequence"/>
</dbReference>
<accession>A0A1V4H9K9</accession>
<evidence type="ECO:0000313" key="1">
    <source>
        <dbReference type="EMBL" id="OPH48123.1"/>
    </source>
</evidence>
<sequence length="99" mass="11693">MTCIKNSICTFLLPKYIRKLSLSIIIFKYIHLNFKMFNLHLINEKELRIDQMISSKLIKGQCKFKALQKQVGSVGSFREIRHDCQLQKNKRLANMVSIY</sequence>
<gene>
    <name evidence="1" type="ORF">BC351_38770</name>
</gene>
<proteinExistence type="predicted"/>
<dbReference type="EMBL" id="MBTG01000048">
    <property type="protein sequence ID" value="OPH48123.1"/>
    <property type="molecule type" value="Genomic_DNA"/>
</dbReference>
<organism evidence="1 2">
    <name type="scientific">Paenibacillus ferrarius</name>
    <dbReference type="NCBI Taxonomy" id="1469647"/>
    <lineage>
        <taxon>Bacteria</taxon>
        <taxon>Bacillati</taxon>
        <taxon>Bacillota</taxon>
        <taxon>Bacilli</taxon>
        <taxon>Bacillales</taxon>
        <taxon>Paenibacillaceae</taxon>
        <taxon>Paenibacillus</taxon>
    </lineage>
</organism>
<reference evidence="2" key="1">
    <citation type="submission" date="2016-07" db="EMBL/GenBank/DDBJ databases">
        <authorList>
            <person name="Florea S."/>
            <person name="Webb J.S."/>
            <person name="Jaromczyk J."/>
            <person name="Schardl C.L."/>
        </authorList>
    </citation>
    <scope>NUCLEOTIDE SEQUENCE [LARGE SCALE GENOMIC DNA]</scope>
    <source>
        <strain evidence="2">CY1</strain>
    </source>
</reference>
<protein>
    <submittedName>
        <fullName evidence="1">Uncharacterized protein</fullName>
    </submittedName>
</protein>
<keyword evidence="2" id="KW-1185">Reference proteome</keyword>